<name>A0A0D8FRT9_9ACTN</name>
<feature type="transmembrane region" description="Helical" evidence="1">
    <location>
        <begin position="201"/>
        <end position="222"/>
    </location>
</feature>
<sequence>MIAIICSVIVIAGVVFEFVSHRPIQPRRHLKGVQIVPLLLTISVIALVLSPAIGLIAGGAALILVVVDSSHKGEKLNFALSNAWSMVLDETATRISSLGDPLPIAFFAAAASLPKSLETLVDAGAKNYQLTGDFQAALAPLIARLGPGSSTETLRMLASLTSVSTSEAQATLAVLSERHREDHNLTMELQAKLSGAKLARAFVVAVPFFLMAIGVIIGGGIAPYLTRLGLSMSTIALTIITLCWLWADRYLAPLGHSHTRTQRRSKIIDLMNWTAP</sequence>
<accession>A0A0D8FRT9</accession>
<gene>
    <name evidence="2" type="ORF">FEAC_22770</name>
</gene>
<keyword evidence="3" id="KW-1185">Reference proteome</keyword>
<evidence type="ECO:0000256" key="1">
    <source>
        <dbReference type="SAM" id="Phobius"/>
    </source>
</evidence>
<protein>
    <recommendedName>
        <fullName evidence="4">Bacterial type II secretion system protein F domain protein</fullName>
    </recommendedName>
</protein>
<dbReference type="Proteomes" id="UP000032336">
    <property type="component" value="Unassembled WGS sequence"/>
</dbReference>
<dbReference type="AlphaFoldDB" id="A0A0D8FRT9"/>
<evidence type="ECO:0000313" key="2">
    <source>
        <dbReference type="EMBL" id="KJE75980.1"/>
    </source>
</evidence>
<organism evidence="2 3">
    <name type="scientific">Ferrimicrobium acidiphilum DSM 19497</name>
    <dbReference type="NCBI Taxonomy" id="1121877"/>
    <lineage>
        <taxon>Bacteria</taxon>
        <taxon>Bacillati</taxon>
        <taxon>Actinomycetota</taxon>
        <taxon>Acidimicrobiia</taxon>
        <taxon>Acidimicrobiales</taxon>
        <taxon>Acidimicrobiaceae</taxon>
        <taxon>Ferrimicrobium</taxon>
    </lineage>
</organism>
<feature type="transmembrane region" description="Helical" evidence="1">
    <location>
        <begin position="228"/>
        <end position="247"/>
    </location>
</feature>
<proteinExistence type="predicted"/>
<keyword evidence="1" id="KW-0812">Transmembrane</keyword>
<keyword evidence="1" id="KW-1133">Transmembrane helix</keyword>
<comment type="caution">
    <text evidence="2">The sequence shown here is derived from an EMBL/GenBank/DDBJ whole genome shotgun (WGS) entry which is preliminary data.</text>
</comment>
<reference evidence="2 3" key="1">
    <citation type="submission" date="2015-01" db="EMBL/GenBank/DDBJ databases">
        <title>Draft genome of the acidophilic iron oxidizer Ferrimicrobium acidiphilum strain T23.</title>
        <authorList>
            <person name="Poehlein A."/>
            <person name="Eisen S."/>
            <person name="Schloemann M."/>
            <person name="Johnson B.D."/>
            <person name="Daniel R."/>
            <person name="Muehling M."/>
        </authorList>
    </citation>
    <scope>NUCLEOTIDE SEQUENCE [LARGE SCALE GENOMIC DNA]</scope>
    <source>
        <strain evidence="2 3">T23</strain>
    </source>
</reference>
<keyword evidence="1" id="KW-0472">Membrane</keyword>
<dbReference type="EMBL" id="JXUW01000024">
    <property type="protein sequence ID" value="KJE75980.1"/>
    <property type="molecule type" value="Genomic_DNA"/>
</dbReference>
<dbReference type="PATRIC" id="fig|1121877.4.peg.2534"/>
<dbReference type="GeneID" id="78373328"/>
<dbReference type="RefSeq" id="WP_035390277.1">
    <property type="nucleotide sequence ID" value="NZ_JQKF01000022.1"/>
</dbReference>
<feature type="transmembrane region" description="Helical" evidence="1">
    <location>
        <begin position="40"/>
        <end position="67"/>
    </location>
</feature>
<dbReference type="STRING" id="1121877.FEAC_22770"/>
<evidence type="ECO:0008006" key="4">
    <source>
        <dbReference type="Google" id="ProtNLM"/>
    </source>
</evidence>
<evidence type="ECO:0000313" key="3">
    <source>
        <dbReference type="Proteomes" id="UP000032336"/>
    </source>
</evidence>
<dbReference type="eggNOG" id="ENOG5031DEF">
    <property type="taxonomic scope" value="Bacteria"/>
</dbReference>